<reference evidence="3" key="1">
    <citation type="journal article" date="2014" name="Science">
        <title>Ancient hybridizations among the ancestral genomes of bread wheat.</title>
        <authorList>
            <consortium name="International Wheat Genome Sequencing Consortium,"/>
            <person name="Marcussen T."/>
            <person name="Sandve S.R."/>
            <person name="Heier L."/>
            <person name="Spannagl M."/>
            <person name="Pfeifer M."/>
            <person name="Jakobsen K.S."/>
            <person name="Wulff B.B."/>
            <person name="Steuernagel B."/>
            <person name="Mayer K.F."/>
            <person name="Olsen O.A."/>
        </authorList>
    </citation>
    <scope>NUCLEOTIDE SEQUENCE [LARGE SCALE GENOMIC DNA]</scope>
    <source>
        <strain evidence="3">cv. AL8/78</strain>
    </source>
</reference>
<dbReference type="Gramene" id="AET5Gv20531600.30">
    <property type="protein sequence ID" value="AET5Gv20531600.30"/>
    <property type="gene ID" value="AET5Gv20531600"/>
</dbReference>
<protein>
    <submittedName>
        <fullName evidence="2">Uncharacterized protein</fullName>
    </submittedName>
</protein>
<evidence type="ECO:0000313" key="2">
    <source>
        <dbReference type="EnsemblPlants" id="AET5Gv20531600.30"/>
    </source>
</evidence>
<dbReference type="AlphaFoldDB" id="A0A453KW11"/>
<dbReference type="Proteomes" id="UP000015105">
    <property type="component" value="Chromosome 5D"/>
</dbReference>
<reference evidence="2" key="4">
    <citation type="submission" date="2019-03" db="UniProtKB">
        <authorList>
            <consortium name="EnsemblPlants"/>
        </authorList>
    </citation>
    <scope>IDENTIFICATION</scope>
</reference>
<dbReference type="Gramene" id="AET5Gv20531600.32">
    <property type="protein sequence ID" value="AET5Gv20531600.32"/>
    <property type="gene ID" value="AET5Gv20531600"/>
</dbReference>
<dbReference type="EnsemblPlants" id="AET5Gv20531600.31">
    <property type="protein sequence ID" value="AET5Gv20531600.31"/>
    <property type="gene ID" value="AET5Gv20531600"/>
</dbReference>
<sequence length="112" mass="12373">RRPAPQTQVRPLDRAAAGARGLPGRRRGEGRRRIRAQQSLRRALSEQGGSPDRGKPAKAPALYPMSATGTVQSCFSTRNKLSMQSKGKKLKQLQNLRTPGYLCGLSWPDHRI</sequence>
<accession>A0A453KW11</accession>
<organism evidence="2 3">
    <name type="scientific">Aegilops tauschii subsp. strangulata</name>
    <name type="common">Goatgrass</name>
    <dbReference type="NCBI Taxonomy" id="200361"/>
    <lineage>
        <taxon>Eukaryota</taxon>
        <taxon>Viridiplantae</taxon>
        <taxon>Streptophyta</taxon>
        <taxon>Embryophyta</taxon>
        <taxon>Tracheophyta</taxon>
        <taxon>Spermatophyta</taxon>
        <taxon>Magnoliopsida</taxon>
        <taxon>Liliopsida</taxon>
        <taxon>Poales</taxon>
        <taxon>Poaceae</taxon>
        <taxon>BOP clade</taxon>
        <taxon>Pooideae</taxon>
        <taxon>Triticodae</taxon>
        <taxon>Triticeae</taxon>
        <taxon>Triticinae</taxon>
        <taxon>Aegilops</taxon>
    </lineage>
</organism>
<dbReference type="Gramene" id="AET5Gv20531600.31">
    <property type="protein sequence ID" value="AET5Gv20531600.31"/>
    <property type="gene ID" value="AET5Gv20531600"/>
</dbReference>
<name>A0A453KW11_AEGTS</name>
<evidence type="ECO:0000256" key="1">
    <source>
        <dbReference type="SAM" id="MobiDB-lite"/>
    </source>
</evidence>
<evidence type="ECO:0000313" key="3">
    <source>
        <dbReference type="Proteomes" id="UP000015105"/>
    </source>
</evidence>
<feature type="compositionally biased region" description="Basic residues" evidence="1">
    <location>
        <begin position="23"/>
        <end position="35"/>
    </location>
</feature>
<reference evidence="3" key="2">
    <citation type="journal article" date="2017" name="Nat. Plants">
        <title>The Aegilops tauschii genome reveals multiple impacts of transposons.</title>
        <authorList>
            <person name="Zhao G."/>
            <person name="Zou C."/>
            <person name="Li K."/>
            <person name="Wang K."/>
            <person name="Li T."/>
            <person name="Gao L."/>
            <person name="Zhang X."/>
            <person name="Wang H."/>
            <person name="Yang Z."/>
            <person name="Liu X."/>
            <person name="Jiang W."/>
            <person name="Mao L."/>
            <person name="Kong X."/>
            <person name="Jiao Y."/>
            <person name="Jia J."/>
        </authorList>
    </citation>
    <scope>NUCLEOTIDE SEQUENCE [LARGE SCALE GENOMIC DNA]</scope>
    <source>
        <strain evidence="3">cv. AL8/78</strain>
    </source>
</reference>
<dbReference type="EnsemblPlants" id="AET5Gv20531600.32">
    <property type="protein sequence ID" value="AET5Gv20531600.32"/>
    <property type="gene ID" value="AET5Gv20531600"/>
</dbReference>
<reference evidence="2" key="3">
    <citation type="journal article" date="2017" name="Nature">
        <title>Genome sequence of the progenitor of the wheat D genome Aegilops tauschii.</title>
        <authorList>
            <person name="Luo M.C."/>
            <person name="Gu Y.Q."/>
            <person name="Puiu D."/>
            <person name="Wang H."/>
            <person name="Twardziok S.O."/>
            <person name="Deal K.R."/>
            <person name="Huo N."/>
            <person name="Zhu T."/>
            <person name="Wang L."/>
            <person name="Wang Y."/>
            <person name="McGuire P.E."/>
            <person name="Liu S."/>
            <person name="Long H."/>
            <person name="Ramasamy R.K."/>
            <person name="Rodriguez J.C."/>
            <person name="Van S.L."/>
            <person name="Yuan L."/>
            <person name="Wang Z."/>
            <person name="Xia Z."/>
            <person name="Xiao L."/>
            <person name="Anderson O.D."/>
            <person name="Ouyang S."/>
            <person name="Liang Y."/>
            <person name="Zimin A.V."/>
            <person name="Pertea G."/>
            <person name="Qi P."/>
            <person name="Bennetzen J.L."/>
            <person name="Dai X."/>
            <person name="Dawson M.W."/>
            <person name="Muller H.G."/>
            <person name="Kugler K."/>
            <person name="Rivarola-Duarte L."/>
            <person name="Spannagl M."/>
            <person name="Mayer K.F.X."/>
            <person name="Lu F.H."/>
            <person name="Bevan M.W."/>
            <person name="Leroy P."/>
            <person name="Li P."/>
            <person name="You F.M."/>
            <person name="Sun Q."/>
            <person name="Liu Z."/>
            <person name="Lyons E."/>
            <person name="Wicker T."/>
            <person name="Salzberg S.L."/>
            <person name="Devos K.M."/>
            <person name="Dvorak J."/>
        </authorList>
    </citation>
    <scope>NUCLEOTIDE SEQUENCE [LARGE SCALE GENOMIC DNA]</scope>
    <source>
        <strain evidence="2">cv. AL8/78</strain>
    </source>
</reference>
<dbReference type="EnsemblPlants" id="AET5Gv20531600.30">
    <property type="protein sequence ID" value="AET5Gv20531600.30"/>
    <property type="gene ID" value="AET5Gv20531600"/>
</dbReference>
<proteinExistence type="predicted"/>
<reference evidence="2" key="5">
    <citation type="journal article" date="2021" name="G3 (Bethesda)">
        <title>Aegilops tauschii genome assembly Aet v5.0 features greater sequence contiguity and improved annotation.</title>
        <authorList>
            <person name="Wang L."/>
            <person name="Zhu T."/>
            <person name="Rodriguez J.C."/>
            <person name="Deal K.R."/>
            <person name="Dubcovsky J."/>
            <person name="McGuire P.E."/>
            <person name="Lux T."/>
            <person name="Spannagl M."/>
            <person name="Mayer K.F.X."/>
            <person name="Baldrich P."/>
            <person name="Meyers B.C."/>
            <person name="Huo N."/>
            <person name="Gu Y.Q."/>
            <person name="Zhou H."/>
            <person name="Devos K.M."/>
            <person name="Bennetzen J.L."/>
            <person name="Unver T."/>
            <person name="Budak H."/>
            <person name="Gulick P.J."/>
            <person name="Galiba G."/>
            <person name="Kalapos B."/>
            <person name="Nelson D.R."/>
            <person name="Li P."/>
            <person name="You F.M."/>
            <person name="Luo M.C."/>
            <person name="Dvorak J."/>
        </authorList>
    </citation>
    <scope>NUCLEOTIDE SEQUENCE [LARGE SCALE GENOMIC DNA]</scope>
    <source>
        <strain evidence="2">cv. AL8/78</strain>
    </source>
</reference>
<keyword evidence="3" id="KW-1185">Reference proteome</keyword>
<feature type="region of interest" description="Disordered" evidence="1">
    <location>
        <begin position="1"/>
        <end position="61"/>
    </location>
</feature>